<feature type="region of interest" description="Disordered" evidence="1">
    <location>
        <begin position="30"/>
        <end position="77"/>
    </location>
</feature>
<reference evidence="2" key="2">
    <citation type="submission" date="2022-10" db="EMBL/GenBank/DDBJ databases">
        <authorList>
            <consortium name="ENA_rothamsted_submissions"/>
            <consortium name="culmorum"/>
            <person name="King R."/>
        </authorList>
    </citation>
    <scope>NUCLEOTIDE SEQUENCE</scope>
</reference>
<sequence length="421" mass="49133">MASTSNSLQRSGTVPSDVVNLYNSKKLVQKSKHYNAPENRKQKKIESFFSRSNDTRTSRFNSNRTNNETNPSQSADNIDIESTELNEVLSQANVLSTEFNSLLQNDEINYMDMFKMMGKMNKIMLDLVLQLKSAMDHKNKVIIGSFTNKLKDCTSFISNEINYVKKEIEKVKKNDEVECLKTTQACSRDLRRIWIRFIYENDAEEARNQNSHAAIKKILTHLSISLNTSQYPLESFYFQSRKFSADQLIPEISLCCIFVNSTLATIVKNGIIKFNKMLEENKQQHLIRYKVSNDWSYNIRQILKPCNEMRRFEIIDRVFITNDGIKVYHREIDSYNQPDKKTSMTLVNSIRKLDMLRKKLNDFNCTVTASETYNGDYFKMSFNDRQLIRTKYKEAPVNFDEEEVMPSDDEFMDASVVEINQ</sequence>
<dbReference type="AlphaFoldDB" id="A0A9N9S1M9"/>
<proteinExistence type="predicted"/>
<name>A0A9N9S1M9_9DIPT</name>
<reference evidence="2" key="1">
    <citation type="submission" date="2022-01" db="EMBL/GenBank/DDBJ databases">
        <authorList>
            <person name="King R."/>
        </authorList>
    </citation>
    <scope>NUCLEOTIDE SEQUENCE</scope>
</reference>
<dbReference type="Proteomes" id="UP001153620">
    <property type="component" value="Chromosome 3"/>
</dbReference>
<keyword evidence="3" id="KW-1185">Reference proteome</keyword>
<organism evidence="2 3">
    <name type="scientific">Chironomus riparius</name>
    <dbReference type="NCBI Taxonomy" id="315576"/>
    <lineage>
        <taxon>Eukaryota</taxon>
        <taxon>Metazoa</taxon>
        <taxon>Ecdysozoa</taxon>
        <taxon>Arthropoda</taxon>
        <taxon>Hexapoda</taxon>
        <taxon>Insecta</taxon>
        <taxon>Pterygota</taxon>
        <taxon>Neoptera</taxon>
        <taxon>Endopterygota</taxon>
        <taxon>Diptera</taxon>
        <taxon>Nematocera</taxon>
        <taxon>Chironomoidea</taxon>
        <taxon>Chironomidae</taxon>
        <taxon>Chironominae</taxon>
        <taxon>Chironomus</taxon>
    </lineage>
</organism>
<accession>A0A9N9S1M9</accession>
<protein>
    <submittedName>
        <fullName evidence="2">Uncharacterized protein</fullName>
    </submittedName>
</protein>
<evidence type="ECO:0000313" key="2">
    <source>
        <dbReference type="EMBL" id="CAG9808347.1"/>
    </source>
</evidence>
<feature type="compositionally biased region" description="Low complexity" evidence="1">
    <location>
        <begin position="58"/>
        <end position="72"/>
    </location>
</feature>
<dbReference type="EMBL" id="OU895879">
    <property type="protein sequence ID" value="CAG9808347.1"/>
    <property type="molecule type" value="Genomic_DNA"/>
</dbReference>
<gene>
    <name evidence="2" type="ORF">CHIRRI_LOCUS11189</name>
</gene>
<evidence type="ECO:0000256" key="1">
    <source>
        <dbReference type="SAM" id="MobiDB-lite"/>
    </source>
</evidence>
<evidence type="ECO:0000313" key="3">
    <source>
        <dbReference type="Proteomes" id="UP001153620"/>
    </source>
</evidence>